<dbReference type="Proteomes" id="UP001152523">
    <property type="component" value="Unassembled WGS sequence"/>
</dbReference>
<evidence type="ECO:0000313" key="3">
    <source>
        <dbReference type="EMBL" id="CAH9114049.1"/>
    </source>
</evidence>
<accession>A0AAV0E387</accession>
<reference evidence="3" key="1">
    <citation type="submission" date="2022-07" db="EMBL/GenBank/DDBJ databases">
        <authorList>
            <person name="Macas J."/>
            <person name="Novak P."/>
            <person name="Neumann P."/>
        </authorList>
    </citation>
    <scope>NUCLEOTIDE SEQUENCE</scope>
</reference>
<feature type="chain" id="PRO_5043538520" description="GPI-anchored protein LLG1-like domain-containing protein" evidence="1">
    <location>
        <begin position="22"/>
        <end position="167"/>
    </location>
</feature>
<feature type="domain" description="GPI-anchored protein LLG1-like" evidence="2">
    <location>
        <begin position="50"/>
        <end position="126"/>
    </location>
</feature>
<evidence type="ECO:0000256" key="1">
    <source>
        <dbReference type="SAM" id="SignalP"/>
    </source>
</evidence>
<organism evidence="3 4">
    <name type="scientific">Cuscuta epithymum</name>
    <dbReference type="NCBI Taxonomy" id="186058"/>
    <lineage>
        <taxon>Eukaryota</taxon>
        <taxon>Viridiplantae</taxon>
        <taxon>Streptophyta</taxon>
        <taxon>Embryophyta</taxon>
        <taxon>Tracheophyta</taxon>
        <taxon>Spermatophyta</taxon>
        <taxon>Magnoliopsida</taxon>
        <taxon>eudicotyledons</taxon>
        <taxon>Gunneridae</taxon>
        <taxon>Pentapetalae</taxon>
        <taxon>asterids</taxon>
        <taxon>lamiids</taxon>
        <taxon>Solanales</taxon>
        <taxon>Convolvulaceae</taxon>
        <taxon>Cuscuteae</taxon>
        <taxon>Cuscuta</taxon>
        <taxon>Cuscuta subgen. Cuscuta</taxon>
    </lineage>
</organism>
<dbReference type="InterPro" id="IPR039307">
    <property type="entry name" value="LORELEI-like"/>
</dbReference>
<proteinExistence type="predicted"/>
<dbReference type="AlphaFoldDB" id="A0AAV0E387"/>
<dbReference type="PANTHER" id="PTHR31533">
    <property type="entry name" value="GPI-ANCHORED PROTEIN LLG1-RELATED-RELATED"/>
    <property type="match status" value="1"/>
</dbReference>
<name>A0AAV0E387_9ASTE</name>
<keyword evidence="4" id="KW-1185">Reference proteome</keyword>
<protein>
    <recommendedName>
        <fullName evidence="2">GPI-anchored protein LLG1-like domain-containing protein</fullName>
    </recommendedName>
</protein>
<gene>
    <name evidence="3" type="ORF">CEPIT_LOCUS20543</name>
</gene>
<sequence length="167" mass="18186">MGLRYCFFLLLFFFLLGFATPSYIKYEVLENAGRTAGRSLLQEKQDCPIDMENQNYTIVTSQCKGPKYDGKVCCGAFKELACKNRDALNAENNNCATVMFNYLHLYGKYPPGLFGNLCKEDKNGLDCKQVDEKQAAAAAAAAKSGAGRGFQSSAVLLAAAAALMALF</sequence>
<feature type="signal peptide" evidence="1">
    <location>
        <begin position="1"/>
        <end position="21"/>
    </location>
</feature>
<comment type="caution">
    <text evidence="3">The sequence shown here is derived from an EMBL/GenBank/DDBJ whole genome shotgun (WGS) entry which is preliminary data.</text>
</comment>
<evidence type="ECO:0000259" key="2">
    <source>
        <dbReference type="Pfam" id="PF26578"/>
    </source>
</evidence>
<dbReference type="InterPro" id="IPR058888">
    <property type="entry name" value="LLG1-like"/>
</dbReference>
<dbReference type="Pfam" id="PF26578">
    <property type="entry name" value="LLG1"/>
    <property type="match status" value="1"/>
</dbReference>
<dbReference type="PANTHER" id="PTHR31533:SF35">
    <property type="entry name" value="GPI-ANCHORED PROTEIN LLG2-RELATED"/>
    <property type="match status" value="1"/>
</dbReference>
<evidence type="ECO:0000313" key="4">
    <source>
        <dbReference type="Proteomes" id="UP001152523"/>
    </source>
</evidence>
<dbReference type="EMBL" id="CAMAPF010000218">
    <property type="protein sequence ID" value="CAH9114049.1"/>
    <property type="molecule type" value="Genomic_DNA"/>
</dbReference>
<keyword evidence="1" id="KW-0732">Signal</keyword>